<dbReference type="EMBL" id="JBHTBQ010000035">
    <property type="protein sequence ID" value="MFC7421563.1"/>
    <property type="molecule type" value="Genomic_DNA"/>
</dbReference>
<dbReference type="Proteomes" id="UP001596473">
    <property type="component" value="Unassembled WGS sequence"/>
</dbReference>
<name>A0ABW2R0V7_9NEIS</name>
<reference evidence="5" key="1">
    <citation type="journal article" date="2019" name="Int. J. Syst. Evol. Microbiol.">
        <title>The Global Catalogue of Microorganisms (GCM) 10K type strain sequencing project: providing services to taxonomists for standard genome sequencing and annotation.</title>
        <authorList>
            <consortium name="The Broad Institute Genomics Platform"/>
            <consortium name="The Broad Institute Genome Sequencing Center for Infectious Disease"/>
            <person name="Wu L."/>
            <person name="Ma J."/>
        </authorList>
    </citation>
    <scope>NUCLEOTIDE SEQUENCE [LARGE SCALE GENOMIC DNA]</scope>
    <source>
        <strain evidence="5">CCUG 62945</strain>
    </source>
</reference>
<gene>
    <name evidence="4" type="ORF">ACFQNF_17000</name>
</gene>
<organism evidence="4 5">
    <name type="scientific">Iodobacter arcticus</name>
    <dbReference type="NCBI Taxonomy" id="590593"/>
    <lineage>
        <taxon>Bacteria</taxon>
        <taxon>Pseudomonadati</taxon>
        <taxon>Pseudomonadota</taxon>
        <taxon>Betaproteobacteria</taxon>
        <taxon>Neisseriales</taxon>
        <taxon>Chitinibacteraceae</taxon>
        <taxon>Iodobacter</taxon>
    </lineage>
</organism>
<keyword evidence="2" id="KW-0472">Membrane</keyword>
<dbReference type="RefSeq" id="WP_380189106.1">
    <property type="nucleotide sequence ID" value="NZ_JBHTBQ010000035.1"/>
</dbReference>
<feature type="region of interest" description="Disordered" evidence="1">
    <location>
        <begin position="56"/>
        <end position="76"/>
    </location>
</feature>
<proteinExistence type="predicted"/>
<evidence type="ECO:0000313" key="5">
    <source>
        <dbReference type="Proteomes" id="UP001596473"/>
    </source>
</evidence>
<feature type="signal peptide" evidence="3">
    <location>
        <begin position="1"/>
        <end position="19"/>
    </location>
</feature>
<evidence type="ECO:0000256" key="2">
    <source>
        <dbReference type="SAM" id="Phobius"/>
    </source>
</evidence>
<keyword evidence="5" id="KW-1185">Reference proteome</keyword>
<feature type="chain" id="PRO_5047304792" evidence="3">
    <location>
        <begin position="20"/>
        <end position="76"/>
    </location>
</feature>
<evidence type="ECO:0000256" key="1">
    <source>
        <dbReference type="SAM" id="MobiDB-lite"/>
    </source>
</evidence>
<keyword evidence="2" id="KW-1133">Transmembrane helix</keyword>
<evidence type="ECO:0000313" key="4">
    <source>
        <dbReference type="EMBL" id="MFC7421563.1"/>
    </source>
</evidence>
<accession>A0ABW2R0V7</accession>
<comment type="caution">
    <text evidence="4">The sequence shown here is derived from an EMBL/GenBank/DDBJ whole genome shotgun (WGS) entry which is preliminary data.</text>
</comment>
<protein>
    <submittedName>
        <fullName evidence="4">Uncharacterized protein</fullName>
    </submittedName>
</protein>
<keyword evidence="2" id="KW-0812">Transmembrane</keyword>
<feature type="transmembrane region" description="Helical" evidence="2">
    <location>
        <begin position="33"/>
        <end position="50"/>
    </location>
</feature>
<sequence>MNKWLMFFFALLLPTLSFSVTTAASNDAGATGVGKAIGGALFGYIALKVMNRNKYEDQPRGTSKRPMGSGLTFDMN</sequence>
<keyword evidence="3" id="KW-0732">Signal</keyword>
<evidence type="ECO:0000256" key="3">
    <source>
        <dbReference type="SAM" id="SignalP"/>
    </source>
</evidence>